<dbReference type="Gene3D" id="1.50.10.10">
    <property type="match status" value="2"/>
</dbReference>
<name>A0A1M4TXQ3_9BACL</name>
<dbReference type="InterPro" id="IPR036249">
    <property type="entry name" value="Thioredoxin-like_sf"/>
</dbReference>
<dbReference type="PANTHER" id="PTHR42899">
    <property type="entry name" value="SPERMATOGENESIS-ASSOCIATED PROTEIN 20"/>
    <property type="match status" value="1"/>
</dbReference>
<accession>A0A1M4TXQ3</accession>
<dbReference type="InterPro" id="IPR008928">
    <property type="entry name" value="6-hairpin_glycosidase_sf"/>
</dbReference>
<evidence type="ECO:0000259" key="1">
    <source>
        <dbReference type="Pfam" id="PF03190"/>
    </source>
</evidence>
<evidence type="ECO:0000313" key="3">
    <source>
        <dbReference type="Proteomes" id="UP000184476"/>
    </source>
</evidence>
<sequence length="693" mass="80257">MKPKHHKPNRLIDEKSPYLLQHAYNPVDWYPWNDEAFAKAKRENKPIFLSIGYSSCHWCHVMEEESFADEQVAEVLNQDFVPIKVDREERPDIDHFYMMVCQAMTGQGGWPLTILLTPEQKPFFAGTYLPKEDRYGRTGLLALLKRVTIMWNEESHRAIDLGEEVTDRVQTFLQISQQGEISKKVLDQAYQEFVEQYDEIFGGFGEAPKFPRPHDLLFLLRYARANPKSKAKEMVERTLRMMRRGGIFDQIGFGFARYSVDRHWLVPHFEKMLYDQAMLALAYTEAYQLTQDPYFRHVVEEIFVYVQRELTDPKGGFYSAEDADSEGIEGKFYVWTPQEVKEVLGEEDGALFCKAFDIRESSNFEEYGSIPNLLRSRTSEMAKQGQISQQELADRLEKSREKLFKCREKRVHPHKDDKILTSWNGLMIAAFAYAGRAFQLPEYIDVAKRAAQFIHTRLTQSDGRLWVRYRDGDAKVNGFIDDYAFMNWGFIELYQATLDEEYLNWAFELTIKMKELFWDEHDGGFFFSGSDGELLLTRHKEHYDGAIPSGNAVAGYNLLRLASLTRDQSIEKMADQQLKAFARAIQDSLTSHSFFLLAIQFAFANRMEIVIDGEKDHSDVQEATAILQQAYLPEAVILFREQSSRESLIPSLGQLPTRKSQQTLAVYICENYACQQPITSLNELKSLISQGRS</sequence>
<dbReference type="PIRSF" id="PIRSF006402">
    <property type="entry name" value="UCP006402_thioredoxin"/>
    <property type="match status" value="1"/>
</dbReference>
<dbReference type="PANTHER" id="PTHR42899:SF1">
    <property type="entry name" value="SPERMATOGENESIS-ASSOCIATED PROTEIN 20"/>
    <property type="match status" value="1"/>
</dbReference>
<dbReference type="InterPro" id="IPR004879">
    <property type="entry name" value="Ssp411-like_TRX"/>
</dbReference>
<dbReference type="AlphaFoldDB" id="A0A1M4TXQ3"/>
<dbReference type="SUPFAM" id="SSF48208">
    <property type="entry name" value="Six-hairpin glycosidases"/>
    <property type="match status" value="1"/>
</dbReference>
<gene>
    <name evidence="2" type="ORF">SAMN05444392_101698</name>
</gene>
<reference evidence="2 3" key="1">
    <citation type="submission" date="2016-11" db="EMBL/GenBank/DDBJ databases">
        <authorList>
            <person name="Jaros S."/>
            <person name="Januszkiewicz K."/>
            <person name="Wedrychowicz H."/>
        </authorList>
    </citation>
    <scope>NUCLEOTIDE SEQUENCE [LARGE SCALE GENOMIC DNA]</scope>
    <source>
        <strain evidence="2 3">DSM 44666</strain>
    </source>
</reference>
<dbReference type="Gene3D" id="3.40.30.10">
    <property type="entry name" value="Glutaredoxin"/>
    <property type="match status" value="1"/>
</dbReference>
<dbReference type="Pfam" id="PF03190">
    <property type="entry name" value="Thioredox_DsbH"/>
    <property type="match status" value="1"/>
</dbReference>
<proteinExistence type="predicted"/>
<organism evidence="2 3">
    <name type="scientific">Seinonella peptonophila</name>
    <dbReference type="NCBI Taxonomy" id="112248"/>
    <lineage>
        <taxon>Bacteria</taxon>
        <taxon>Bacillati</taxon>
        <taxon>Bacillota</taxon>
        <taxon>Bacilli</taxon>
        <taxon>Bacillales</taxon>
        <taxon>Thermoactinomycetaceae</taxon>
        <taxon>Seinonella</taxon>
    </lineage>
</organism>
<dbReference type="STRING" id="112248.SAMN05444392_101698"/>
<dbReference type="InterPro" id="IPR012341">
    <property type="entry name" value="6hp_glycosidase-like_sf"/>
</dbReference>
<dbReference type="CDD" id="cd02955">
    <property type="entry name" value="SSP411"/>
    <property type="match status" value="1"/>
</dbReference>
<feature type="domain" description="Spermatogenesis-associated protein 20-like TRX" evidence="1">
    <location>
        <begin position="8"/>
        <end position="168"/>
    </location>
</feature>
<dbReference type="RefSeq" id="WP_073152002.1">
    <property type="nucleotide sequence ID" value="NZ_FQVL01000001.1"/>
</dbReference>
<protein>
    <recommendedName>
        <fullName evidence="1">Spermatogenesis-associated protein 20-like TRX domain-containing protein</fullName>
    </recommendedName>
</protein>
<keyword evidence="3" id="KW-1185">Reference proteome</keyword>
<dbReference type="OrthoDB" id="9762614at2"/>
<dbReference type="InterPro" id="IPR024705">
    <property type="entry name" value="Ssp411"/>
</dbReference>
<dbReference type="Proteomes" id="UP000184476">
    <property type="component" value="Unassembled WGS sequence"/>
</dbReference>
<dbReference type="SUPFAM" id="SSF52833">
    <property type="entry name" value="Thioredoxin-like"/>
    <property type="match status" value="1"/>
</dbReference>
<dbReference type="EMBL" id="FQVL01000001">
    <property type="protein sequence ID" value="SHE49212.1"/>
    <property type="molecule type" value="Genomic_DNA"/>
</dbReference>
<evidence type="ECO:0000313" key="2">
    <source>
        <dbReference type="EMBL" id="SHE49212.1"/>
    </source>
</evidence>
<dbReference type="GO" id="GO:0005975">
    <property type="term" value="P:carbohydrate metabolic process"/>
    <property type="evidence" value="ECO:0007669"/>
    <property type="project" value="InterPro"/>
</dbReference>